<gene>
    <name evidence="1" type="ORF">DBZ45_13865</name>
</gene>
<protein>
    <submittedName>
        <fullName evidence="1">ABC transporter substrate-binding protein</fullName>
    </submittedName>
</protein>
<dbReference type="Gene3D" id="3.40.190.10">
    <property type="entry name" value="Periplasmic binding protein-like II"/>
    <property type="match status" value="2"/>
</dbReference>
<dbReference type="AlphaFoldDB" id="A0A328HEZ4"/>
<dbReference type="Proteomes" id="UP000249166">
    <property type="component" value="Unassembled WGS sequence"/>
</dbReference>
<reference evidence="1 2" key="1">
    <citation type="submission" date="2018-04" db="EMBL/GenBank/DDBJ databases">
        <title>Bacteria isolated from cave deposits of Manipur.</title>
        <authorList>
            <person name="Sahoo D."/>
            <person name="Sarangthem I."/>
            <person name="Nandeibam J."/>
        </authorList>
    </citation>
    <scope>NUCLEOTIDE SEQUENCE [LARGE SCALE GENOMIC DNA]</scope>
    <source>
        <strain evidence="2">mrc11</strain>
    </source>
</reference>
<proteinExistence type="predicted"/>
<sequence length="315" mass="34469">MSVQLSALSRTQGNNSRVKDGTIAPEGYFLDFEEVPVLVKGFRRMVRELAFDVSEMALTTYLTAREHGVKFTALPIFLVRGFHHNAIVVRRGSDITDPGQLVGKRVGVNRGYTVTTGVWARSIMENQYGLDLDSVTWVRSGDEHVEAYTPPSNVTSAPAGKTLEQMVLDGELEAAIGVKSDCPDLAPLIPNANDVALAALRETGLYPINHLVVIRDEVLEAHPDVAMAVFEAFAESKRQYVADLKAGAIAEPDSADRLHLEVLETTGWDDPLPYGIEPNRAVLVDLIEQASKQHILTKPVKVEELFAESVRGLIG</sequence>
<dbReference type="SUPFAM" id="SSF53850">
    <property type="entry name" value="Periplasmic binding protein-like II"/>
    <property type="match status" value="1"/>
</dbReference>
<evidence type="ECO:0000313" key="1">
    <source>
        <dbReference type="EMBL" id="RAM36724.1"/>
    </source>
</evidence>
<comment type="caution">
    <text evidence="1">The sequence shown here is derived from an EMBL/GenBank/DDBJ whole genome shotgun (WGS) entry which is preliminary data.</text>
</comment>
<accession>A0A328HEZ4</accession>
<evidence type="ECO:0000313" key="2">
    <source>
        <dbReference type="Proteomes" id="UP000249166"/>
    </source>
</evidence>
<dbReference type="RefSeq" id="WP_111904467.1">
    <property type="nucleotide sequence ID" value="NZ_QLNP01000088.1"/>
</dbReference>
<dbReference type="EMBL" id="QLNP01000088">
    <property type="protein sequence ID" value="RAM36724.1"/>
    <property type="molecule type" value="Genomic_DNA"/>
</dbReference>
<name>A0A328HEZ4_ARTGO</name>
<organism evidence="1 2">
    <name type="scientific">Arthrobacter globiformis</name>
    <dbReference type="NCBI Taxonomy" id="1665"/>
    <lineage>
        <taxon>Bacteria</taxon>
        <taxon>Bacillati</taxon>
        <taxon>Actinomycetota</taxon>
        <taxon>Actinomycetes</taxon>
        <taxon>Micrococcales</taxon>
        <taxon>Micrococcaceae</taxon>
        <taxon>Arthrobacter</taxon>
    </lineage>
</organism>
<dbReference type="OrthoDB" id="3805543at2"/>